<keyword evidence="3" id="KW-1185">Reference proteome</keyword>
<dbReference type="RefSeq" id="WP_179533946.1">
    <property type="nucleotide sequence ID" value="NZ_JACBYW010000001.1"/>
</dbReference>
<feature type="compositionally biased region" description="Polar residues" evidence="1">
    <location>
        <begin position="22"/>
        <end position="37"/>
    </location>
</feature>
<name>A0A852Z4V6_9ACTN</name>
<gene>
    <name evidence="2" type="ORF">FHR84_000721</name>
</gene>
<dbReference type="EMBL" id="JACBYW010000001">
    <property type="protein sequence ID" value="NYH77407.1"/>
    <property type="molecule type" value="Genomic_DNA"/>
</dbReference>
<evidence type="ECO:0000256" key="1">
    <source>
        <dbReference type="SAM" id="MobiDB-lite"/>
    </source>
</evidence>
<organism evidence="2 3">
    <name type="scientific">Actinopolyspora biskrensis</name>
    <dbReference type="NCBI Taxonomy" id="1470178"/>
    <lineage>
        <taxon>Bacteria</taxon>
        <taxon>Bacillati</taxon>
        <taxon>Actinomycetota</taxon>
        <taxon>Actinomycetes</taxon>
        <taxon>Actinopolysporales</taxon>
        <taxon>Actinopolysporaceae</taxon>
        <taxon>Actinopolyspora</taxon>
    </lineage>
</organism>
<evidence type="ECO:0000313" key="2">
    <source>
        <dbReference type="EMBL" id="NYH77407.1"/>
    </source>
</evidence>
<dbReference type="Proteomes" id="UP000548304">
    <property type="component" value="Unassembled WGS sequence"/>
</dbReference>
<reference evidence="2 3" key="1">
    <citation type="submission" date="2020-07" db="EMBL/GenBank/DDBJ databases">
        <title>Genomic Encyclopedia of Type Strains, Phase III (KMG-III): the genomes of soil and plant-associated and newly described type strains.</title>
        <authorList>
            <person name="Whitman W."/>
        </authorList>
    </citation>
    <scope>NUCLEOTIDE SEQUENCE [LARGE SCALE GENOMIC DNA]</scope>
    <source>
        <strain evidence="2 3">CECT 8576</strain>
    </source>
</reference>
<protein>
    <submittedName>
        <fullName evidence="2">Uncharacterized protein</fullName>
    </submittedName>
</protein>
<comment type="caution">
    <text evidence="2">The sequence shown here is derived from an EMBL/GenBank/DDBJ whole genome shotgun (WGS) entry which is preliminary data.</text>
</comment>
<accession>A0A852Z4V6</accession>
<feature type="region of interest" description="Disordered" evidence="1">
    <location>
        <begin position="1"/>
        <end position="47"/>
    </location>
</feature>
<evidence type="ECO:0000313" key="3">
    <source>
        <dbReference type="Proteomes" id="UP000548304"/>
    </source>
</evidence>
<sequence length="47" mass="5089">MRFQMVGVVIRINPSTRDTRNDTAPPSDQQGTNSPGPSSDLDLVDMA</sequence>
<proteinExistence type="predicted"/>
<dbReference type="AlphaFoldDB" id="A0A852Z4V6"/>